<evidence type="ECO:0000256" key="4">
    <source>
        <dbReference type="ARBA" id="ARBA00022737"/>
    </source>
</evidence>
<keyword evidence="2" id="KW-0812">Transmembrane</keyword>
<dbReference type="Proteomes" id="UP000225706">
    <property type="component" value="Unassembled WGS sequence"/>
</dbReference>
<proteinExistence type="predicted"/>
<keyword evidence="6" id="KW-0472">Membrane</keyword>
<keyword evidence="13" id="KW-1185">Reference proteome</keyword>
<reference evidence="13" key="1">
    <citation type="journal article" date="2017" name="bioRxiv">
        <title>Comparative analysis of the genomes of Stylophora pistillata and Acropora digitifera provides evidence for extensive differences between species of corals.</title>
        <authorList>
            <person name="Voolstra C.R."/>
            <person name="Li Y."/>
            <person name="Liew Y.J."/>
            <person name="Baumgarten S."/>
            <person name="Zoccola D."/>
            <person name="Flot J.-F."/>
            <person name="Tambutte S."/>
            <person name="Allemand D."/>
            <person name="Aranda M."/>
        </authorList>
    </citation>
    <scope>NUCLEOTIDE SEQUENCE [LARGE SCALE GENOMIC DNA]</scope>
</reference>
<name>A0A2B4REP9_STYPI</name>
<keyword evidence="3" id="KW-0732">Signal</keyword>
<feature type="domain" description="F5/8 type C" evidence="10">
    <location>
        <begin position="1474"/>
        <end position="1558"/>
    </location>
</feature>
<dbReference type="Pfam" id="PF23144">
    <property type="entry name" value="Fn3_PTPRU"/>
    <property type="match status" value="1"/>
</dbReference>
<dbReference type="PANTHER" id="PTHR44170:SF6">
    <property type="entry name" value="CONTACTIN"/>
    <property type="match status" value="1"/>
</dbReference>
<dbReference type="InterPro" id="IPR057598">
    <property type="entry name" value="Fn3_PTPRU"/>
</dbReference>
<gene>
    <name evidence="12" type="primary">Lar</name>
    <name evidence="12" type="ORF">AWC38_SpisGene20490</name>
</gene>
<feature type="domain" description="Fibronectin type-III" evidence="11">
    <location>
        <begin position="431"/>
        <end position="528"/>
    </location>
</feature>
<dbReference type="OrthoDB" id="5988004at2759"/>
<dbReference type="Gene3D" id="2.60.40.10">
    <property type="entry name" value="Immunoglobulins"/>
    <property type="match status" value="12"/>
</dbReference>
<protein>
    <submittedName>
        <fullName evidence="12">Tyrosine-protein phosphatase Lar</fullName>
    </submittedName>
</protein>
<organism evidence="12 13">
    <name type="scientific">Stylophora pistillata</name>
    <name type="common">Smooth cauliflower coral</name>
    <dbReference type="NCBI Taxonomy" id="50429"/>
    <lineage>
        <taxon>Eukaryota</taxon>
        <taxon>Metazoa</taxon>
        <taxon>Cnidaria</taxon>
        <taxon>Anthozoa</taxon>
        <taxon>Hexacorallia</taxon>
        <taxon>Scleractinia</taxon>
        <taxon>Astrocoeniina</taxon>
        <taxon>Pocilloporidae</taxon>
        <taxon>Stylophora</taxon>
    </lineage>
</organism>
<dbReference type="Pfam" id="PF00041">
    <property type="entry name" value="fn3"/>
    <property type="match status" value="9"/>
</dbReference>
<accession>A0A2B4REP9</accession>
<keyword evidence="5" id="KW-1133">Transmembrane helix</keyword>
<keyword evidence="4" id="KW-0677">Repeat</keyword>
<dbReference type="Pfam" id="PF00754">
    <property type="entry name" value="F5_F8_type_C"/>
    <property type="match status" value="1"/>
</dbReference>
<feature type="domain" description="Fibronectin type-III" evidence="11">
    <location>
        <begin position="1385"/>
        <end position="1481"/>
    </location>
</feature>
<dbReference type="GO" id="GO:0016020">
    <property type="term" value="C:membrane"/>
    <property type="evidence" value="ECO:0007669"/>
    <property type="project" value="UniProtKB-SubCell"/>
</dbReference>
<dbReference type="InterPro" id="IPR000421">
    <property type="entry name" value="FA58C"/>
</dbReference>
<feature type="domain" description="Fibronectin type-III" evidence="11">
    <location>
        <begin position="635"/>
        <end position="729"/>
    </location>
</feature>
<dbReference type="Gene3D" id="2.60.120.260">
    <property type="entry name" value="Galactose-binding domain-like"/>
    <property type="match status" value="1"/>
</dbReference>
<comment type="caution">
    <text evidence="12">The sequence shown here is derived from an EMBL/GenBank/DDBJ whole genome shotgun (WGS) entry which is preliminary data.</text>
</comment>
<evidence type="ECO:0000259" key="10">
    <source>
        <dbReference type="PROSITE" id="PS50022"/>
    </source>
</evidence>
<dbReference type="GO" id="GO:0098609">
    <property type="term" value="P:cell-cell adhesion"/>
    <property type="evidence" value="ECO:0007669"/>
    <property type="project" value="TreeGrafter"/>
</dbReference>
<feature type="domain" description="Fibronectin type-III" evidence="11">
    <location>
        <begin position="33"/>
        <end position="130"/>
    </location>
</feature>
<dbReference type="InterPro" id="IPR003961">
    <property type="entry name" value="FN3_dom"/>
</dbReference>
<dbReference type="InterPro" id="IPR036116">
    <property type="entry name" value="FN3_sf"/>
</dbReference>
<keyword evidence="7" id="KW-1015">Disulfide bond</keyword>
<keyword evidence="8" id="KW-0325">Glycoprotein</keyword>
<feature type="domain" description="Fibronectin type-III" evidence="11">
    <location>
        <begin position="135"/>
        <end position="230"/>
    </location>
</feature>
<evidence type="ECO:0000313" key="12">
    <source>
        <dbReference type="EMBL" id="PFX15293.1"/>
    </source>
</evidence>
<dbReference type="InterPro" id="IPR013783">
    <property type="entry name" value="Ig-like_fold"/>
</dbReference>
<evidence type="ECO:0000256" key="8">
    <source>
        <dbReference type="ARBA" id="ARBA00023180"/>
    </source>
</evidence>
<feature type="domain" description="Fibronectin type-III" evidence="11">
    <location>
        <begin position="235"/>
        <end position="331"/>
    </location>
</feature>
<dbReference type="EMBL" id="LSMT01000663">
    <property type="protein sequence ID" value="PFX15293.1"/>
    <property type="molecule type" value="Genomic_DNA"/>
</dbReference>
<evidence type="ECO:0000256" key="7">
    <source>
        <dbReference type="ARBA" id="ARBA00023157"/>
    </source>
</evidence>
<feature type="compositionally biased region" description="Polar residues" evidence="9">
    <location>
        <begin position="2161"/>
        <end position="2173"/>
    </location>
</feature>
<dbReference type="SMART" id="SM00060">
    <property type="entry name" value="FN3"/>
    <property type="match status" value="13"/>
</dbReference>
<evidence type="ECO:0000256" key="5">
    <source>
        <dbReference type="ARBA" id="ARBA00022989"/>
    </source>
</evidence>
<dbReference type="CDD" id="cd00063">
    <property type="entry name" value="FN3"/>
    <property type="match status" value="11"/>
</dbReference>
<dbReference type="PANTHER" id="PTHR44170">
    <property type="entry name" value="PROTEIN SIDEKICK"/>
    <property type="match status" value="1"/>
</dbReference>
<evidence type="ECO:0000256" key="9">
    <source>
        <dbReference type="SAM" id="MobiDB-lite"/>
    </source>
</evidence>
<evidence type="ECO:0000259" key="11">
    <source>
        <dbReference type="PROSITE" id="PS50853"/>
    </source>
</evidence>
<feature type="domain" description="Fibronectin type-III" evidence="11">
    <location>
        <begin position="1772"/>
        <end position="1868"/>
    </location>
</feature>
<evidence type="ECO:0000313" key="13">
    <source>
        <dbReference type="Proteomes" id="UP000225706"/>
    </source>
</evidence>
<dbReference type="PROSITE" id="PS50022">
    <property type="entry name" value="FA58C_3"/>
    <property type="match status" value="1"/>
</dbReference>
<evidence type="ECO:0000256" key="3">
    <source>
        <dbReference type="ARBA" id="ARBA00022729"/>
    </source>
</evidence>
<dbReference type="FunFam" id="2.60.40.10:FF:000028">
    <property type="entry name" value="Neuronal cell adhesion molecule"/>
    <property type="match status" value="4"/>
</dbReference>
<comment type="subcellular location">
    <subcellularLocation>
        <location evidence="1">Membrane</location>
        <topology evidence="1">Single-pass type I membrane protein</topology>
    </subcellularLocation>
</comment>
<dbReference type="SUPFAM" id="SSF49265">
    <property type="entry name" value="Fibronectin type III"/>
    <property type="match status" value="7"/>
</dbReference>
<feature type="region of interest" description="Disordered" evidence="9">
    <location>
        <begin position="2156"/>
        <end position="2201"/>
    </location>
</feature>
<sequence length="2236" mass="249009">MLEIRAFQKPKDVMKERKLFDKCCLKSIVPSKPPTAFKLTASSSTSITASWQLPPAFARHGRNITGLKLFYKKKGSDGSPTTLTICNRSTLRRLVTGLDYYTEYQFQVLAFTSAGDGPKSSVEVERTMEDAPSQPPSNFTVTATSSTSVTASWQLLPANSRKGIIKGFKLFYGRKGSGVGTIHSINSQSTLNKNVTGLDKYAEYEFQVLAFTSVGDGPKSFVVVERTKEDVPSQPPRGFNLTATTSTRVTASWQLPLEHYRNGIIRGFKLLYKKKGASGPGSMQLIKNQTTRSQDITGLDKFSEYQFQILAFTSVGDGPNSTAIFHKTKEAAPSRPPSRFIVTVESPTSITASWQLPWKDSRHGIIKGFKLFYKKKDSGLAISLTIENGNTSTRVTMLDKFTEYEFQVLAFTSAGDGPNSSTVLRKTMEDAPSAPISLSSVDVPPSNLHGPRITLSWSKPTEPNGVIRSYTLFYSHGGGAPKGIPGIDKDTLRHTVDVLGGVTYRFHVRAVTIKPGANGTITVTTKEYKPSVGPDSLFSSQVNKTTFYISWEPLQKEMSYGRVTLYEVKANVWWTAHFHNWSAPNNLTANTSTTFVVLYDLMVCYKYYVSVRAYTGAGPGPYSEPLELLTSIAKPLGELRATDYGTTHVALMWKHSERKESLTYTVNYNGTKFYDRSFKHVGAKKTNSTTSTVRGLFPGTSYKFEIYGSSDCGQTATKSVYITTHIMAPNSPLPLNMTDVEVSDTAVDIYLWPVEQENGPISAYQVVVLKVADGVEELPGNYCLQLKAASDSKRDNLKFYIAAEIENVPVIKKPWKFIVGDGEKTANYKNEILESGENYIVYQRALTKTRDVILEGKASKVAKITISPEEGSTGVHYAGQTDCDAKRFVSILDSFDLVQHVAGPTHRDGHTLDLVITRASEKELVSNCCVGQKISDHFAVHCSLALVKPSLERKVISYRKTRSIDFDKFRQDLANSSLLSDSSDHADLDALVGAFNDTLSHLVDSHAPLKTRTITIRPHSPWYTDEIATEKRKRRSLERRWRSSRLSSDYENYVTQCYVVNNMLRAAKVSYYGSIIEGSKHDQRVLFQTVEKLLHTKPKPQYPTSCSDADLANKFADFFTEKIVRIQNSLDSPTSTPGQLLDVSPPPDCVLLCFETVTEDHVASLITSSAIKCCPLDPAPAVILKECVSVILPVITKIVNLSINSCVVPDCFKLAMLNPLLKKMGLDFQIFANFRPISNLMFLSKLSERVVAVQLINYVMTNDLEFTVVNQPANATFLFPSKPLAAFKLTASSSTSITASWQLPPVFARHGRSVTGFKPFFREKGFTGSFSFLNITSGSTLSRLLTGLDKNTEYEFQVQAYTSDGDGPKSPIKVKRTQEDVPSQPPRDFIVTARTSTIVTASWELPPLHSRNGIIVGFKLSYKRKTSSGSTTTVRIEDGAVRSKTVIGLEKYTIYEFQVLAFTSAGDGSKSSPVVVRTMKDGNSKGDQWVKTYRLQLSTDGTNWADYMEGRQVKVLRGNDDRNSDMKHVVYRVLTRYVRFLPETHQGGVCMRTEVFGVKQKPTCDRSAIGLEGVEPHVPRDYNVRDTFSFVHEINQLSTSGKFMVSFDVESLFTSIPLDECIDLAIRYIYQATQGNPKSNTPAQEWTTYYKIRLSLNDTSFDTYKENNNVKEKGFAGSFYFLNITSGSTLRRLVIGLDMCKEYESQVLAYTSDGDGPKSFFEVERTMEDKDVNGLDKYTEYEIRVLAFTSVGDGVNSSVVRRRTKEDVPSQPPNGCTLTATTSTSIRASWQLPPGDSRNGIITGFKLFYKKKGSLGPPNEQLIGNQATRTKEVTGLNKYTEYEFQILAFTSVGDGKRSAAVFKKTKEDAPCTPTSLPSVGVPPSSSHGPRIILSWSKPTEPNGVIRSCNLFYRHDGGALVKISGIDKNAFSHTVDVLGGVTYQFHVRAVTIKPGPNQTITVTTKEYEPSRGPEEISSSALNSTNINITWLELPREVAYGKVIIYEYEVSVRGYTAVGPGPYSRPVMVPTLGKFFQVIIITYSSNYTGAVKPPGRFTTQDMVTYEDAHKSSVPALYVAFQFGGNYYHKNKEFVIGDGAQSGGKERRKRTSGYQVYYNKPLQLNTNYKVFLRAFVSERRRAVPNKRIQSKEEIDFDGVKFSPDQLSSDEQSSDPNTYMELKPRPSNQESQVPYEYQSLQEKPESPGYYNMVFRRKVAGNKMKKFMRKYNNSKTDFVNF</sequence>
<evidence type="ECO:0000256" key="6">
    <source>
        <dbReference type="ARBA" id="ARBA00023136"/>
    </source>
</evidence>
<evidence type="ECO:0000256" key="1">
    <source>
        <dbReference type="ARBA" id="ARBA00004479"/>
    </source>
</evidence>
<dbReference type="SUPFAM" id="SSF49785">
    <property type="entry name" value="Galactose-binding domain-like"/>
    <property type="match status" value="1"/>
</dbReference>
<dbReference type="PROSITE" id="PS50853">
    <property type="entry name" value="FN3"/>
    <property type="match status" value="11"/>
</dbReference>
<dbReference type="InterPro" id="IPR008979">
    <property type="entry name" value="Galactose-bd-like_sf"/>
</dbReference>
<dbReference type="FunFam" id="2.60.40.10:FF:000093">
    <property type="entry name" value="Down syndrome cell adhesion molecule, isoform B"/>
    <property type="match status" value="1"/>
</dbReference>
<feature type="domain" description="Fibronectin type-III" evidence="11">
    <location>
        <begin position="336"/>
        <end position="430"/>
    </location>
</feature>
<feature type="domain" description="Fibronectin type-III" evidence="11">
    <location>
        <begin position="1283"/>
        <end position="1380"/>
    </location>
</feature>
<feature type="domain" description="Fibronectin type-III" evidence="11">
    <location>
        <begin position="533"/>
        <end position="633"/>
    </location>
</feature>
<evidence type="ECO:0000256" key="2">
    <source>
        <dbReference type="ARBA" id="ARBA00022692"/>
    </source>
</evidence>
<feature type="domain" description="Fibronectin type-III" evidence="11">
    <location>
        <begin position="1873"/>
        <end position="1966"/>
    </location>
</feature>